<sequence>MRKRMKQKYEELFKQNVSTLMKDEKEMAKIEERIDKRHMDRLGNE</sequence>
<accession>A0A323TMI5</accession>
<protein>
    <submittedName>
        <fullName evidence="1">FbpB family small basic protein</fullName>
    </submittedName>
</protein>
<comment type="caution">
    <text evidence="1">The sequence shown here is derived from an EMBL/GenBank/DDBJ whole genome shotgun (WGS) entry which is preliminary data.</text>
</comment>
<dbReference type="OrthoDB" id="2991278at2"/>
<gene>
    <name evidence="1" type="ORF">CR194_07080</name>
</gene>
<keyword evidence="2" id="KW-1185">Reference proteome</keyword>
<evidence type="ECO:0000313" key="2">
    <source>
        <dbReference type="Proteomes" id="UP000248214"/>
    </source>
</evidence>
<reference evidence="1 2" key="1">
    <citation type="submission" date="2017-10" db="EMBL/GenBank/DDBJ databases">
        <title>Bacillus sp. nov., a halophilic bacterium isolated from a Keqin Lake.</title>
        <authorList>
            <person name="Wang H."/>
        </authorList>
    </citation>
    <scope>NUCLEOTIDE SEQUENCE [LARGE SCALE GENOMIC DNA]</scope>
    <source>
        <strain evidence="1 2">KQ-12</strain>
    </source>
</reference>
<dbReference type="RefSeq" id="WP_110608901.1">
    <property type="nucleotide sequence ID" value="NZ_PDOD01000001.1"/>
</dbReference>
<name>A0A323TMI5_9BACI</name>
<dbReference type="Proteomes" id="UP000248214">
    <property type="component" value="Unassembled WGS sequence"/>
</dbReference>
<evidence type="ECO:0000313" key="1">
    <source>
        <dbReference type="EMBL" id="PYZ95266.1"/>
    </source>
</evidence>
<dbReference type="Pfam" id="PF13040">
    <property type="entry name" value="Fur_reg_FbpB"/>
    <property type="match status" value="1"/>
</dbReference>
<organism evidence="1 2">
    <name type="scientific">Salipaludibacillus keqinensis</name>
    <dbReference type="NCBI Taxonomy" id="2045207"/>
    <lineage>
        <taxon>Bacteria</taxon>
        <taxon>Bacillati</taxon>
        <taxon>Bacillota</taxon>
        <taxon>Bacilli</taxon>
        <taxon>Bacillales</taxon>
        <taxon>Bacillaceae</taxon>
    </lineage>
</organism>
<dbReference type="EMBL" id="PDOD01000001">
    <property type="protein sequence ID" value="PYZ95266.1"/>
    <property type="molecule type" value="Genomic_DNA"/>
</dbReference>
<dbReference type="InterPro" id="IPR025004">
    <property type="entry name" value="SenN/SenS"/>
</dbReference>
<proteinExistence type="predicted"/>
<dbReference type="AlphaFoldDB" id="A0A323TMI5"/>